<protein>
    <submittedName>
        <fullName evidence="2">Uncharacterized protein</fullName>
    </submittedName>
</protein>
<dbReference type="AlphaFoldDB" id="A0A285PIP0"/>
<evidence type="ECO:0000313" key="2">
    <source>
        <dbReference type="EMBL" id="SNZ21298.1"/>
    </source>
</evidence>
<feature type="compositionally biased region" description="Basic and acidic residues" evidence="1">
    <location>
        <begin position="98"/>
        <end position="107"/>
    </location>
</feature>
<keyword evidence="3" id="KW-1185">Reference proteome</keyword>
<dbReference type="Proteomes" id="UP000219439">
    <property type="component" value="Unassembled WGS sequence"/>
</dbReference>
<accession>A0A285PIP0</accession>
<name>A0A285PIP0_9HYPH</name>
<organism evidence="2 3">
    <name type="scientific">Cohaesibacter gelatinilyticus</name>
    <dbReference type="NCBI Taxonomy" id="372072"/>
    <lineage>
        <taxon>Bacteria</taxon>
        <taxon>Pseudomonadati</taxon>
        <taxon>Pseudomonadota</taxon>
        <taxon>Alphaproteobacteria</taxon>
        <taxon>Hyphomicrobiales</taxon>
        <taxon>Cohaesibacteraceae</taxon>
    </lineage>
</organism>
<dbReference type="EMBL" id="OBEL01000007">
    <property type="protein sequence ID" value="SNZ21298.1"/>
    <property type="molecule type" value="Genomic_DNA"/>
</dbReference>
<evidence type="ECO:0000313" key="3">
    <source>
        <dbReference type="Proteomes" id="UP000219439"/>
    </source>
</evidence>
<sequence length="255" mass="26921">MSERKTKAASPDTVRPGASNASIFAGVLKLPRPVLSPEDGTGIGEQSVSDTLYGDAAPAPDEGGDALGHEPGSLIGDDVADAQNIDGDGDQENGGENEGSHLDHVPEDGVYDFSSLDLPKGMEIDDQLSAMAGPRMAEANMSQNQANAVAGVLTDMRKKQIEDWHQTNRDWQNSVKSDREIGGDNLRTSIQASEKFLDEFGTQELRDYLISSGGGNHPEIIRAFARAGQALAEDNPGGKASGGKLDTASILYPDD</sequence>
<evidence type="ECO:0000256" key="1">
    <source>
        <dbReference type="SAM" id="MobiDB-lite"/>
    </source>
</evidence>
<proteinExistence type="predicted"/>
<reference evidence="2 3" key="1">
    <citation type="submission" date="2017-09" db="EMBL/GenBank/DDBJ databases">
        <authorList>
            <person name="Ehlers B."/>
            <person name="Leendertz F.H."/>
        </authorList>
    </citation>
    <scope>NUCLEOTIDE SEQUENCE [LARGE SCALE GENOMIC DNA]</scope>
    <source>
        <strain evidence="2 3">DSM 18289</strain>
    </source>
</reference>
<feature type="region of interest" description="Disordered" evidence="1">
    <location>
        <begin position="1"/>
        <end position="118"/>
    </location>
</feature>
<feature type="region of interest" description="Disordered" evidence="1">
    <location>
        <begin position="232"/>
        <end position="255"/>
    </location>
</feature>
<gene>
    <name evidence="2" type="ORF">SAMN06265368_4415</name>
</gene>